<dbReference type="CDD" id="cd13962">
    <property type="entry name" value="PT_UbiA_UBIAD1"/>
    <property type="match status" value="1"/>
</dbReference>
<dbReference type="InterPro" id="IPR044878">
    <property type="entry name" value="UbiA_sf"/>
</dbReference>
<dbReference type="GO" id="GO:0009234">
    <property type="term" value="P:menaquinone biosynthetic process"/>
    <property type="evidence" value="ECO:0007669"/>
    <property type="project" value="UniProtKB-UniPathway"/>
</dbReference>
<evidence type="ECO:0000256" key="1">
    <source>
        <dbReference type="ARBA" id="ARBA00004141"/>
    </source>
</evidence>
<gene>
    <name evidence="10" type="ORF">E4634_03635</name>
</gene>
<organism evidence="10 11">
    <name type="scientific">Mangrovimicrobium sediminis</name>
    <dbReference type="NCBI Taxonomy" id="2562682"/>
    <lineage>
        <taxon>Bacteria</taxon>
        <taxon>Pseudomonadati</taxon>
        <taxon>Pseudomonadota</taxon>
        <taxon>Gammaproteobacteria</taxon>
        <taxon>Cellvibrionales</taxon>
        <taxon>Halieaceae</taxon>
        <taxon>Mangrovimicrobium</taxon>
    </lineage>
</organism>
<keyword evidence="11" id="KW-1185">Reference proteome</keyword>
<evidence type="ECO:0000256" key="4">
    <source>
        <dbReference type="ARBA" id="ARBA00022475"/>
    </source>
</evidence>
<dbReference type="GO" id="GO:0042371">
    <property type="term" value="P:vitamin K biosynthetic process"/>
    <property type="evidence" value="ECO:0007669"/>
    <property type="project" value="TreeGrafter"/>
</dbReference>
<evidence type="ECO:0000256" key="8">
    <source>
        <dbReference type="ARBA" id="ARBA00023136"/>
    </source>
</evidence>
<evidence type="ECO:0000256" key="6">
    <source>
        <dbReference type="ARBA" id="ARBA00022692"/>
    </source>
</evidence>
<evidence type="ECO:0000313" key="10">
    <source>
        <dbReference type="EMBL" id="TGD75342.1"/>
    </source>
</evidence>
<keyword evidence="4" id="KW-1003">Cell membrane</keyword>
<keyword evidence="5 10" id="KW-0808">Transferase</keyword>
<reference evidence="10 11" key="1">
    <citation type="submission" date="2019-04" db="EMBL/GenBank/DDBJ databases">
        <title>Taxonomy of novel Haliea sp. from mangrove soil of West Coast of India.</title>
        <authorList>
            <person name="Verma A."/>
            <person name="Kumar P."/>
            <person name="Krishnamurthi S."/>
        </authorList>
    </citation>
    <scope>NUCLEOTIDE SEQUENCE [LARGE SCALE GENOMIC DNA]</scope>
    <source>
        <strain evidence="10 11">SAOS-164</strain>
    </source>
</reference>
<evidence type="ECO:0000256" key="2">
    <source>
        <dbReference type="ARBA" id="ARBA00004863"/>
    </source>
</evidence>
<feature type="transmembrane region" description="Helical" evidence="9">
    <location>
        <begin position="41"/>
        <end position="62"/>
    </location>
</feature>
<name>A0A4Z0M6P3_9GAMM</name>
<dbReference type="EMBL" id="SRLE01000004">
    <property type="protein sequence ID" value="TGD75342.1"/>
    <property type="molecule type" value="Genomic_DNA"/>
</dbReference>
<comment type="pathway">
    <text evidence="2">Quinol/quinone metabolism; menaquinone biosynthesis.</text>
</comment>
<keyword evidence="7 9" id="KW-1133">Transmembrane helix</keyword>
<feature type="transmembrane region" description="Helical" evidence="9">
    <location>
        <begin position="219"/>
        <end position="240"/>
    </location>
</feature>
<feature type="transmembrane region" description="Helical" evidence="9">
    <location>
        <begin position="97"/>
        <end position="117"/>
    </location>
</feature>
<accession>A0A4Z0M6P3</accession>
<evidence type="ECO:0000256" key="5">
    <source>
        <dbReference type="ARBA" id="ARBA00022679"/>
    </source>
</evidence>
<comment type="caution">
    <text evidence="10">The sequence shown here is derived from an EMBL/GenBank/DDBJ whole genome shotgun (WGS) entry which is preliminary data.</text>
</comment>
<evidence type="ECO:0000313" key="11">
    <source>
        <dbReference type="Proteomes" id="UP000298050"/>
    </source>
</evidence>
<dbReference type="GO" id="GO:0016020">
    <property type="term" value="C:membrane"/>
    <property type="evidence" value="ECO:0007669"/>
    <property type="project" value="UniProtKB-SubCell"/>
</dbReference>
<feature type="transmembrane region" description="Helical" evidence="9">
    <location>
        <begin position="246"/>
        <end position="266"/>
    </location>
</feature>
<keyword evidence="6 9" id="KW-0812">Transmembrane</keyword>
<evidence type="ECO:0000256" key="9">
    <source>
        <dbReference type="SAM" id="Phobius"/>
    </source>
</evidence>
<keyword evidence="3" id="KW-0474">Menaquinone biosynthesis</keyword>
<protein>
    <submittedName>
        <fullName evidence="10">Prenyltransferase</fullName>
    </submittedName>
</protein>
<feature type="transmembrane region" description="Helical" evidence="9">
    <location>
        <begin position="181"/>
        <end position="198"/>
    </location>
</feature>
<dbReference type="PANTHER" id="PTHR13929">
    <property type="entry name" value="1,4-DIHYDROXY-2-NAPHTHOATE OCTAPRENYLTRANSFERASE"/>
    <property type="match status" value="1"/>
</dbReference>
<dbReference type="Proteomes" id="UP000298050">
    <property type="component" value="Unassembled WGS sequence"/>
</dbReference>
<feature type="transmembrane region" description="Helical" evidence="9">
    <location>
        <begin position="123"/>
        <end position="141"/>
    </location>
</feature>
<dbReference type="AlphaFoldDB" id="A0A4Z0M6P3"/>
<keyword evidence="8 9" id="KW-0472">Membrane</keyword>
<evidence type="ECO:0000256" key="7">
    <source>
        <dbReference type="ARBA" id="ARBA00022989"/>
    </source>
</evidence>
<dbReference type="PANTHER" id="PTHR13929:SF0">
    <property type="entry name" value="UBIA PRENYLTRANSFERASE DOMAIN-CONTAINING PROTEIN 1"/>
    <property type="match status" value="1"/>
</dbReference>
<dbReference type="PIRSF" id="PIRSF005355">
    <property type="entry name" value="UBIAD1"/>
    <property type="match status" value="1"/>
</dbReference>
<dbReference type="OrthoDB" id="3344514at2"/>
<dbReference type="GO" id="GO:0004659">
    <property type="term" value="F:prenyltransferase activity"/>
    <property type="evidence" value="ECO:0007669"/>
    <property type="project" value="InterPro"/>
</dbReference>
<evidence type="ECO:0000256" key="3">
    <source>
        <dbReference type="ARBA" id="ARBA00022428"/>
    </source>
</evidence>
<dbReference type="UniPathway" id="UPA00079"/>
<comment type="subcellular location">
    <subcellularLocation>
        <location evidence="1">Membrane</location>
        <topology evidence="1">Multi-pass membrane protein</topology>
    </subcellularLocation>
</comment>
<dbReference type="Gene3D" id="1.10.357.140">
    <property type="entry name" value="UbiA prenyltransferase"/>
    <property type="match status" value="1"/>
</dbReference>
<feature type="transmembrane region" description="Helical" evidence="9">
    <location>
        <begin position="278"/>
        <end position="299"/>
    </location>
</feature>
<dbReference type="InterPro" id="IPR026046">
    <property type="entry name" value="UBIAD1"/>
</dbReference>
<feature type="transmembrane region" description="Helical" evidence="9">
    <location>
        <begin position="148"/>
        <end position="169"/>
    </location>
</feature>
<sequence length="300" mass="31265">MPLAPQFQAVFGPMRLPFLLLVPACLGLAWAAAAYDGLPVAPGDLVLVLLGGLAAHISVNALNEYEDFRSGLDLRTERTPFSGGSGALPAQPERARYALATGLLALLVTVGVGLYFVQLRGAALIPLGVTGVGLVVLYTRWLTRSPLACLLAPGSGFGPVMVTGANIALTGQFSPTAAMASLPPLFLVSGLLLMNQFPDVDADRSVGRRHLLVVHGTRAGVYVLTGLMLSLALSVVLAVVTGHAPVGVFIVFLLAPLAVVITRGLWRHHENIAALIPFMGMNVVLTLATPVLYALALAAL</sequence>
<dbReference type="Pfam" id="PF01040">
    <property type="entry name" value="UbiA"/>
    <property type="match status" value="1"/>
</dbReference>
<dbReference type="InterPro" id="IPR000537">
    <property type="entry name" value="UbiA_prenyltransferase"/>
</dbReference>
<proteinExistence type="predicted"/>